<gene>
    <name evidence="2" type="ORF">SDC9_210314</name>
</gene>
<feature type="compositionally biased region" description="Polar residues" evidence="1">
    <location>
        <begin position="57"/>
        <end position="69"/>
    </location>
</feature>
<feature type="region of interest" description="Disordered" evidence="1">
    <location>
        <begin position="1"/>
        <end position="20"/>
    </location>
</feature>
<dbReference type="AlphaFoldDB" id="A0A645JFU5"/>
<feature type="compositionally biased region" description="Low complexity" evidence="1">
    <location>
        <begin position="82"/>
        <end position="95"/>
    </location>
</feature>
<dbReference type="EMBL" id="VSSQ01140738">
    <property type="protein sequence ID" value="MPN62565.1"/>
    <property type="molecule type" value="Genomic_DNA"/>
</dbReference>
<organism evidence="2">
    <name type="scientific">bioreactor metagenome</name>
    <dbReference type="NCBI Taxonomy" id="1076179"/>
    <lineage>
        <taxon>unclassified sequences</taxon>
        <taxon>metagenomes</taxon>
        <taxon>ecological metagenomes</taxon>
    </lineage>
</organism>
<name>A0A645JFU5_9ZZZZ</name>
<feature type="region of interest" description="Disordered" evidence="1">
    <location>
        <begin position="47"/>
        <end position="146"/>
    </location>
</feature>
<evidence type="ECO:0000256" key="1">
    <source>
        <dbReference type="SAM" id="MobiDB-lite"/>
    </source>
</evidence>
<protein>
    <submittedName>
        <fullName evidence="2">Uncharacterized protein</fullName>
    </submittedName>
</protein>
<accession>A0A645JFU5</accession>
<reference evidence="2" key="1">
    <citation type="submission" date="2019-08" db="EMBL/GenBank/DDBJ databases">
        <authorList>
            <person name="Kucharzyk K."/>
            <person name="Murdoch R.W."/>
            <person name="Higgins S."/>
            <person name="Loffler F."/>
        </authorList>
    </citation>
    <scope>NUCLEOTIDE SEQUENCE</scope>
</reference>
<proteinExistence type="predicted"/>
<sequence>MCITHSPARPSATASTAPGARKPFTSLIMSAPAANAARITPGFSVSIDNGTFHPTRASRTGISRSSSCCPGTAAAPGRVDSAPRSSISAPSAKAASARRRAASRSPSTPSPENEASVRLMMAMMRGRDRSSSKRPQTSVDMGELPS</sequence>
<evidence type="ECO:0000313" key="2">
    <source>
        <dbReference type="EMBL" id="MPN62565.1"/>
    </source>
</evidence>
<comment type="caution">
    <text evidence="2">The sequence shown here is derived from an EMBL/GenBank/DDBJ whole genome shotgun (WGS) entry which is preliminary data.</text>
</comment>